<dbReference type="Proteomes" id="UP001317629">
    <property type="component" value="Chromosome"/>
</dbReference>
<feature type="region of interest" description="Disordered" evidence="1">
    <location>
        <begin position="22"/>
        <end position="44"/>
    </location>
</feature>
<evidence type="ECO:0000313" key="3">
    <source>
        <dbReference type="Proteomes" id="UP001317629"/>
    </source>
</evidence>
<reference evidence="2 3" key="1">
    <citation type="journal article" date="2023" name="Int. J. Syst. Evol. Microbiol.">
        <title>Methylocystis iwaonis sp. nov., a type II methane-oxidizing bacterium from surface soil of a rice paddy field in Japan, and emended description of the genus Methylocystis (ex Whittenbury et al. 1970) Bowman et al. 1993.</title>
        <authorList>
            <person name="Kaise H."/>
            <person name="Sawadogo J.B."/>
            <person name="Alam M.S."/>
            <person name="Ueno C."/>
            <person name="Dianou D."/>
            <person name="Shinjo R."/>
            <person name="Asakawa S."/>
        </authorList>
    </citation>
    <scope>NUCLEOTIDE SEQUENCE [LARGE SCALE GENOMIC DNA]</scope>
    <source>
        <strain evidence="2 3">SS37A-Re</strain>
    </source>
</reference>
<accession>A0ABN6VJ27</accession>
<proteinExistence type="predicted"/>
<keyword evidence="3" id="KW-1185">Reference proteome</keyword>
<evidence type="ECO:0000256" key="1">
    <source>
        <dbReference type="SAM" id="MobiDB-lite"/>
    </source>
</evidence>
<evidence type="ECO:0000313" key="2">
    <source>
        <dbReference type="EMBL" id="BDV35673.1"/>
    </source>
</evidence>
<evidence type="ECO:0008006" key="4">
    <source>
        <dbReference type="Google" id="ProtNLM"/>
    </source>
</evidence>
<name>A0ABN6VJ27_9HYPH</name>
<dbReference type="EMBL" id="AP027142">
    <property type="protein sequence ID" value="BDV35673.1"/>
    <property type="molecule type" value="Genomic_DNA"/>
</dbReference>
<gene>
    <name evidence="2" type="ORF">SS37A_32020</name>
</gene>
<organism evidence="2 3">
    <name type="scientific">Methylocystis iwaonis</name>
    <dbReference type="NCBI Taxonomy" id="2885079"/>
    <lineage>
        <taxon>Bacteria</taxon>
        <taxon>Pseudomonadati</taxon>
        <taxon>Pseudomonadota</taxon>
        <taxon>Alphaproteobacteria</taxon>
        <taxon>Hyphomicrobiales</taxon>
        <taxon>Methylocystaceae</taxon>
        <taxon>Methylocystis</taxon>
    </lineage>
</organism>
<protein>
    <recommendedName>
        <fullName evidence="4">DNA-binding protein</fullName>
    </recommendedName>
</protein>
<sequence>MRGDERSSSEFLGGTAELASAARVWGNPRSARGPPSEKREVDDVASATVQLNIIPKRMLTRAEAAHHCGRPVKRFEVECHVAPVRFPNGDARYDVRDLDAWLDSLKGGCSSDADDIVGRLE</sequence>